<keyword evidence="9" id="KW-1185">Reference proteome</keyword>
<dbReference type="CDD" id="cd00609">
    <property type="entry name" value="AAT_like"/>
    <property type="match status" value="1"/>
</dbReference>
<comment type="similarity">
    <text evidence="1">In the C-terminal section; belongs to the class-I pyridoxal-phosphate-dependent aminotransferase family.</text>
</comment>
<dbReference type="Gene3D" id="1.10.10.10">
    <property type="entry name" value="Winged helix-like DNA-binding domain superfamily/Winged helix DNA-binding domain"/>
    <property type="match status" value="1"/>
</dbReference>
<comment type="caution">
    <text evidence="8">The sequence shown here is derived from an EMBL/GenBank/DDBJ whole genome shotgun (WGS) entry which is preliminary data.</text>
</comment>
<feature type="domain" description="HTH gntR-type" evidence="7">
    <location>
        <begin position="18"/>
        <end position="86"/>
    </location>
</feature>
<evidence type="ECO:0000256" key="4">
    <source>
        <dbReference type="ARBA" id="ARBA00023015"/>
    </source>
</evidence>
<keyword evidence="6" id="KW-0804">Transcription</keyword>
<dbReference type="SMART" id="SM00345">
    <property type="entry name" value="HTH_GNTR"/>
    <property type="match status" value="1"/>
</dbReference>
<evidence type="ECO:0000256" key="3">
    <source>
        <dbReference type="ARBA" id="ARBA00022898"/>
    </source>
</evidence>
<dbReference type="InterPro" id="IPR036390">
    <property type="entry name" value="WH_DNA-bd_sf"/>
</dbReference>
<dbReference type="PROSITE" id="PS50949">
    <property type="entry name" value="HTH_GNTR"/>
    <property type="match status" value="1"/>
</dbReference>
<evidence type="ECO:0000256" key="2">
    <source>
        <dbReference type="ARBA" id="ARBA00022576"/>
    </source>
</evidence>
<dbReference type="InterPro" id="IPR004839">
    <property type="entry name" value="Aminotransferase_I/II_large"/>
</dbReference>
<evidence type="ECO:0000259" key="7">
    <source>
        <dbReference type="PROSITE" id="PS50949"/>
    </source>
</evidence>
<organism evidence="8 9">
    <name type="scientific">Pseudolactococcus piscium</name>
    <dbReference type="NCBI Taxonomy" id="1364"/>
    <lineage>
        <taxon>Bacteria</taxon>
        <taxon>Bacillati</taxon>
        <taxon>Bacillota</taxon>
        <taxon>Bacilli</taxon>
        <taxon>Lactobacillales</taxon>
        <taxon>Streptococcaceae</taxon>
        <taxon>Pseudolactococcus</taxon>
    </lineage>
</organism>
<keyword evidence="5" id="KW-0238">DNA-binding</keyword>
<dbReference type="GO" id="GO:0003700">
    <property type="term" value="F:DNA-binding transcription factor activity"/>
    <property type="evidence" value="ECO:0007669"/>
    <property type="project" value="InterPro"/>
</dbReference>
<dbReference type="InterPro" id="IPR000524">
    <property type="entry name" value="Tscrpt_reg_HTH_GntR"/>
</dbReference>
<dbReference type="CDD" id="cd07377">
    <property type="entry name" value="WHTH_GntR"/>
    <property type="match status" value="1"/>
</dbReference>
<protein>
    <submittedName>
        <fullName evidence="8">Transcriptional regulator</fullName>
    </submittedName>
</protein>
<dbReference type="GO" id="GO:0008483">
    <property type="term" value="F:transaminase activity"/>
    <property type="evidence" value="ECO:0007669"/>
    <property type="project" value="UniProtKB-KW"/>
</dbReference>
<name>A0A2A5S190_9LACT</name>
<dbReference type="InterPro" id="IPR051446">
    <property type="entry name" value="HTH_trans_reg/aminotransferase"/>
</dbReference>
<keyword evidence="2" id="KW-0808">Transferase</keyword>
<dbReference type="InterPro" id="IPR036388">
    <property type="entry name" value="WH-like_DNA-bd_sf"/>
</dbReference>
<keyword evidence="2" id="KW-0032">Aminotransferase</keyword>
<dbReference type="Gene3D" id="3.40.640.10">
    <property type="entry name" value="Type I PLP-dependent aspartate aminotransferase-like (Major domain)"/>
    <property type="match status" value="1"/>
</dbReference>
<sequence>MIQSYINESVWGQKGRVMTKYEQIIDDIKAMIQAGDLVQGDRLPAIRTLSEAYGCNKDTVSKALLALKYENIIYSKEKSGTYVLQGNITSDSELSDVIDFGNAMPDARLFPYADFRQCLDQAIQTKQAKLFTYHLNHKGLDDLVDALYLYLKQEQVYTQKERILITTGIQQALYILSQIPFPNDKSVILIEQPTYHMMNQLLVAEKIEFETIYRDHNGVDLHELEQLFKTKSIKFFYTIPRFSNPLGTFYTAKQKQKIISLAEQYDVYIVEDDYLSDFEVNHNNLPLHYYDVNQRVIYLKSFSKIIFPALRIGCCVLPEAIIETFLAKKVLIDYDTNLITQMALALYLDSGMFDKHRKELAKIYRKKARALHQTLRDLGYAPNHFDKTLDTKFVFQLKDDVAIHEIERQLIQENISVDFIIRNFIQLPQKHYIKIDVRNMAQKKIAENVKKLVAIIHESVRIDG</sequence>
<dbReference type="PANTHER" id="PTHR46577:SF1">
    <property type="entry name" value="HTH-TYPE TRANSCRIPTIONAL REGULATORY PROTEIN GABR"/>
    <property type="match status" value="1"/>
</dbReference>
<gene>
    <name evidence="8" type="ORF">RU86_GL002061</name>
</gene>
<dbReference type="GO" id="GO:0030170">
    <property type="term" value="F:pyridoxal phosphate binding"/>
    <property type="evidence" value="ECO:0007669"/>
    <property type="project" value="InterPro"/>
</dbReference>
<dbReference type="PANTHER" id="PTHR46577">
    <property type="entry name" value="HTH-TYPE TRANSCRIPTIONAL REGULATORY PROTEIN GABR"/>
    <property type="match status" value="1"/>
</dbReference>
<dbReference type="SUPFAM" id="SSF46785">
    <property type="entry name" value="Winged helix' DNA-binding domain"/>
    <property type="match status" value="1"/>
</dbReference>
<dbReference type="EMBL" id="JXJW01000007">
    <property type="protein sequence ID" value="PCS07286.1"/>
    <property type="molecule type" value="Genomic_DNA"/>
</dbReference>
<evidence type="ECO:0000313" key="8">
    <source>
        <dbReference type="EMBL" id="PCS07286.1"/>
    </source>
</evidence>
<dbReference type="SUPFAM" id="SSF53383">
    <property type="entry name" value="PLP-dependent transferases"/>
    <property type="match status" value="1"/>
</dbReference>
<reference evidence="8 9" key="1">
    <citation type="submission" date="2014-12" db="EMBL/GenBank/DDBJ databases">
        <title>Draft genome sequences of 10 type strains of Lactococcus.</title>
        <authorList>
            <person name="Sun Z."/>
            <person name="Zhong Z."/>
            <person name="Liu W."/>
            <person name="Zhang W."/>
            <person name="Zhang H."/>
        </authorList>
    </citation>
    <scope>NUCLEOTIDE SEQUENCE [LARGE SCALE GENOMIC DNA]</scope>
    <source>
        <strain evidence="8 9">DSM 6634</strain>
    </source>
</reference>
<dbReference type="AlphaFoldDB" id="A0A2A5S190"/>
<evidence type="ECO:0000256" key="6">
    <source>
        <dbReference type="ARBA" id="ARBA00023163"/>
    </source>
</evidence>
<keyword evidence="4" id="KW-0805">Transcription regulation</keyword>
<dbReference type="Proteomes" id="UP000218282">
    <property type="component" value="Unassembled WGS sequence"/>
</dbReference>
<dbReference type="InterPro" id="IPR015424">
    <property type="entry name" value="PyrdxlP-dep_Trfase"/>
</dbReference>
<evidence type="ECO:0000256" key="1">
    <source>
        <dbReference type="ARBA" id="ARBA00005384"/>
    </source>
</evidence>
<dbReference type="GO" id="GO:0003677">
    <property type="term" value="F:DNA binding"/>
    <property type="evidence" value="ECO:0007669"/>
    <property type="project" value="UniProtKB-KW"/>
</dbReference>
<evidence type="ECO:0000256" key="5">
    <source>
        <dbReference type="ARBA" id="ARBA00023125"/>
    </source>
</evidence>
<accession>A0A2A5S190</accession>
<dbReference type="InterPro" id="IPR015421">
    <property type="entry name" value="PyrdxlP-dep_Trfase_major"/>
</dbReference>
<dbReference type="Pfam" id="PF00392">
    <property type="entry name" value="GntR"/>
    <property type="match status" value="1"/>
</dbReference>
<keyword evidence="3" id="KW-0663">Pyridoxal phosphate</keyword>
<dbReference type="Pfam" id="PF00155">
    <property type="entry name" value="Aminotran_1_2"/>
    <property type="match status" value="1"/>
</dbReference>
<proteinExistence type="inferred from homology"/>
<evidence type="ECO:0000313" key="9">
    <source>
        <dbReference type="Proteomes" id="UP000218282"/>
    </source>
</evidence>